<evidence type="ECO:0000313" key="4">
    <source>
        <dbReference type="Proteomes" id="UP001304125"/>
    </source>
</evidence>
<feature type="region of interest" description="Disordered" evidence="1">
    <location>
        <begin position="210"/>
        <end position="235"/>
    </location>
</feature>
<name>A0AA96FAF6_9MICO</name>
<accession>A0AA96FAF6</accession>
<gene>
    <name evidence="3" type="primary">sepH</name>
    <name evidence="3" type="ORF">RN606_06015</name>
</gene>
<dbReference type="InterPro" id="IPR047682">
    <property type="entry name" value="SepH-like"/>
</dbReference>
<dbReference type="EMBL" id="CP134879">
    <property type="protein sequence ID" value="WNM25705.1"/>
    <property type="molecule type" value="Genomic_DNA"/>
</dbReference>
<organism evidence="3 4">
    <name type="scientific">Demequina capsici</name>
    <dbReference type="NCBI Taxonomy" id="3075620"/>
    <lineage>
        <taxon>Bacteria</taxon>
        <taxon>Bacillati</taxon>
        <taxon>Actinomycetota</taxon>
        <taxon>Actinomycetes</taxon>
        <taxon>Micrococcales</taxon>
        <taxon>Demequinaceae</taxon>
        <taxon>Demequina</taxon>
    </lineage>
</organism>
<dbReference type="Pfam" id="PF11268">
    <property type="entry name" value="DUF3071"/>
    <property type="match status" value="1"/>
</dbReference>
<dbReference type="InterPro" id="IPR021421">
    <property type="entry name" value="DUF3071"/>
</dbReference>
<feature type="compositionally biased region" description="Polar residues" evidence="1">
    <location>
        <begin position="226"/>
        <end position="235"/>
    </location>
</feature>
<reference evidence="3 4" key="1">
    <citation type="submission" date="2023-09" db="EMBL/GenBank/DDBJ databases">
        <title>Demequina sp. a novel bacteria isolated from Capsicum annuum.</title>
        <authorList>
            <person name="Humaira Z."/>
            <person name="Lee J."/>
            <person name="Cho D."/>
        </authorList>
    </citation>
    <scope>NUCLEOTIDE SEQUENCE [LARGE SCALE GENOMIC DNA]</scope>
    <source>
        <strain evidence="3 4">OYTSA14</strain>
    </source>
</reference>
<feature type="compositionally biased region" description="Low complexity" evidence="1">
    <location>
        <begin position="299"/>
        <end position="324"/>
    </location>
</feature>
<protein>
    <submittedName>
        <fullName evidence="3">Septation protein SepH</fullName>
    </submittedName>
</protein>
<dbReference type="NCBIfam" id="NF040712">
    <property type="entry name" value="SepH"/>
    <property type="match status" value="1"/>
</dbReference>
<keyword evidence="4" id="KW-1185">Reference proteome</keyword>
<evidence type="ECO:0000259" key="2">
    <source>
        <dbReference type="Pfam" id="PF11268"/>
    </source>
</evidence>
<evidence type="ECO:0000313" key="3">
    <source>
        <dbReference type="EMBL" id="WNM25705.1"/>
    </source>
</evidence>
<proteinExistence type="predicted"/>
<dbReference type="RefSeq" id="WP_313501071.1">
    <property type="nucleotide sequence ID" value="NZ_CP134879.1"/>
</dbReference>
<feature type="region of interest" description="Disordered" evidence="1">
    <location>
        <begin position="248"/>
        <end position="350"/>
    </location>
</feature>
<dbReference type="Proteomes" id="UP001304125">
    <property type="component" value="Chromosome"/>
</dbReference>
<feature type="compositionally biased region" description="Acidic residues" evidence="1">
    <location>
        <begin position="256"/>
        <end position="268"/>
    </location>
</feature>
<feature type="domain" description="DUF3071" evidence="2">
    <location>
        <begin position="1"/>
        <end position="169"/>
    </location>
</feature>
<dbReference type="AlphaFoldDB" id="A0AA96FAF6"/>
<sequence length="350" mass="37600">MTELHLVGPADDGQQLVLADSDGHEFRVAVTDELRQAVRHAAARVRETAPAPAAASSSMSPKEIQQRIRGGLTAAELAELTGEPLAALTKFEAPVIAEREYIVALARDTRIGSDAGAPILGDLVADRLAQRGIDPEALAWDAWREVDEPWKVCVDFRADDRSVRALWTFDHQARSLTAQDDESRWLTETELLDVPIPKRHLAAVRAQDDVEAARPLHPSRPVQPTAADSETSEPANATELLLQDLAERRGTRDPLPVDELDDHDEDGGFEGFGPAAKARQAETGFGAPRRGSSASTAKPRPTAPTTSGASAASAPSAASPRTPANGERRPRKGRASVPSWDEIVFGAKHD</sequence>
<evidence type="ECO:0000256" key="1">
    <source>
        <dbReference type="SAM" id="MobiDB-lite"/>
    </source>
</evidence>